<comment type="caution">
    <text evidence="3">The sequence shown here is derived from an EMBL/GenBank/DDBJ whole genome shotgun (WGS) entry which is preliminary data.</text>
</comment>
<feature type="transmembrane region" description="Helical" evidence="1">
    <location>
        <begin position="104"/>
        <end position="120"/>
    </location>
</feature>
<dbReference type="Proteomes" id="UP000824049">
    <property type="component" value="Unassembled WGS sequence"/>
</dbReference>
<evidence type="ECO:0000313" key="4">
    <source>
        <dbReference type="Proteomes" id="UP000824049"/>
    </source>
</evidence>
<name>A0A9D2EN26_9FIRM</name>
<reference evidence="3" key="1">
    <citation type="journal article" date="2021" name="PeerJ">
        <title>Extensive microbial diversity within the chicken gut microbiome revealed by metagenomics and culture.</title>
        <authorList>
            <person name="Gilroy R."/>
            <person name="Ravi A."/>
            <person name="Getino M."/>
            <person name="Pursley I."/>
            <person name="Horton D.L."/>
            <person name="Alikhan N.F."/>
            <person name="Baker D."/>
            <person name="Gharbi K."/>
            <person name="Hall N."/>
            <person name="Watson M."/>
            <person name="Adriaenssens E.M."/>
            <person name="Foster-Nyarko E."/>
            <person name="Jarju S."/>
            <person name="Secka A."/>
            <person name="Antonio M."/>
            <person name="Oren A."/>
            <person name="Chaudhuri R.R."/>
            <person name="La Ragione R."/>
            <person name="Hildebrand F."/>
            <person name="Pallen M.J."/>
        </authorList>
    </citation>
    <scope>NUCLEOTIDE SEQUENCE</scope>
    <source>
        <strain evidence="3">CHK179-28034</strain>
    </source>
</reference>
<dbReference type="EMBL" id="DXBR01000111">
    <property type="protein sequence ID" value="HIZ40694.1"/>
    <property type="molecule type" value="Genomic_DNA"/>
</dbReference>
<dbReference type="Pfam" id="PF07786">
    <property type="entry name" value="HGSNAT_cat"/>
    <property type="match status" value="1"/>
</dbReference>
<sequence length="257" mass="30064">MEDRNRRRGRYFALDELRGLVFISMVLYHGMWDLVYMFGHEIAWYEGTAGYVWQQSICWCFILLSGFCWAFGRNKYRHAGLVFGAGFLVTLVTCLFLPEDRVVFGVLTFLGTAAFLTTLLQPLLSRCRPAPGLIASIVLFVFTRNVNVGFLGFEEWRLLKLPEGLYDNFVTAFLGFPPGDFYSTDYFSLIPWLFLFLSGYFLYRCVMCSQKEEPLHFLKRGRAPALRWIGQRSLLLYLLHQPALYVLLHLWVWYFDK</sequence>
<reference evidence="3" key="2">
    <citation type="submission" date="2021-04" db="EMBL/GenBank/DDBJ databases">
        <authorList>
            <person name="Gilroy R."/>
        </authorList>
    </citation>
    <scope>NUCLEOTIDE SEQUENCE</scope>
    <source>
        <strain evidence="3">CHK179-28034</strain>
    </source>
</reference>
<proteinExistence type="predicted"/>
<evidence type="ECO:0000256" key="1">
    <source>
        <dbReference type="SAM" id="Phobius"/>
    </source>
</evidence>
<protein>
    <submittedName>
        <fullName evidence="3">DUF1624 domain-containing protein</fullName>
    </submittedName>
</protein>
<evidence type="ECO:0000259" key="2">
    <source>
        <dbReference type="Pfam" id="PF07786"/>
    </source>
</evidence>
<feature type="domain" description="Heparan-alpha-glucosaminide N-acetyltransferase catalytic" evidence="2">
    <location>
        <begin position="10"/>
        <end position="242"/>
    </location>
</feature>
<accession>A0A9D2EN26</accession>
<keyword evidence="1" id="KW-0812">Transmembrane</keyword>
<keyword evidence="1" id="KW-1133">Transmembrane helix</keyword>
<gene>
    <name evidence="3" type="ORF">H9968_12395</name>
</gene>
<dbReference type="InterPro" id="IPR012429">
    <property type="entry name" value="HGSNAT_cat"/>
</dbReference>
<keyword evidence="1" id="KW-0472">Membrane</keyword>
<feature type="transmembrane region" description="Helical" evidence="1">
    <location>
        <begin position="234"/>
        <end position="254"/>
    </location>
</feature>
<feature type="transmembrane region" description="Helical" evidence="1">
    <location>
        <begin position="79"/>
        <end position="98"/>
    </location>
</feature>
<feature type="transmembrane region" description="Helical" evidence="1">
    <location>
        <begin position="132"/>
        <end position="153"/>
    </location>
</feature>
<evidence type="ECO:0000313" key="3">
    <source>
        <dbReference type="EMBL" id="HIZ40694.1"/>
    </source>
</evidence>
<feature type="transmembrane region" description="Helical" evidence="1">
    <location>
        <begin position="20"/>
        <end position="39"/>
    </location>
</feature>
<dbReference type="AlphaFoldDB" id="A0A9D2EN26"/>
<feature type="transmembrane region" description="Helical" evidence="1">
    <location>
        <begin position="186"/>
        <end position="203"/>
    </location>
</feature>
<organism evidence="3 4">
    <name type="scientific">Candidatus Anaerobutyricum stercoris</name>
    <dbReference type="NCBI Taxonomy" id="2838457"/>
    <lineage>
        <taxon>Bacteria</taxon>
        <taxon>Bacillati</taxon>
        <taxon>Bacillota</taxon>
        <taxon>Clostridia</taxon>
        <taxon>Lachnospirales</taxon>
        <taxon>Lachnospiraceae</taxon>
        <taxon>Anaerobutyricum</taxon>
    </lineage>
</organism>
<feature type="transmembrane region" description="Helical" evidence="1">
    <location>
        <begin position="51"/>
        <end position="72"/>
    </location>
</feature>